<sequence length="142" mass="15918">MKLVKVLSVFALSSLIFNSCSTAGTSASILNTKKSTLYNTTWKLLEDDEIVKGFNNNDVFLTIDADEFKVSGYAGCNNFTTTAELNNNNITFGNIASTQMLCPNSKTEDSFLHVLDDVNRYEIKGNELYFYKGNMLLLKFKH</sequence>
<dbReference type="AlphaFoldDB" id="A0A8J7FSN9"/>
<accession>A0A8J7FSN9</accession>
<evidence type="ECO:0000313" key="3">
    <source>
        <dbReference type="EMBL" id="MBF0598153.1"/>
    </source>
</evidence>
<dbReference type="InterPro" id="IPR005184">
    <property type="entry name" value="DUF306_Meta_HslJ"/>
</dbReference>
<dbReference type="InterPro" id="IPR053147">
    <property type="entry name" value="Hsp_HslJ-like"/>
</dbReference>
<dbReference type="Gene3D" id="2.40.128.270">
    <property type="match status" value="1"/>
</dbReference>
<feature type="chain" id="PRO_5035229836" evidence="1">
    <location>
        <begin position="24"/>
        <end position="142"/>
    </location>
</feature>
<organism evidence="3 4">
    <name type="scientific">Faecalibacter rhinopitheci</name>
    <dbReference type="NCBI Taxonomy" id="2779678"/>
    <lineage>
        <taxon>Bacteria</taxon>
        <taxon>Pseudomonadati</taxon>
        <taxon>Bacteroidota</taxon>
        <taxon>Flavobacteriia</taxon>
        <taxon>Flavobacteriales</taxon>
        <taxon>Weeksellaceae</taxon>
        <taxon>Faecalibacter</taxon>
    </lineage>
</organism>
<dbReference type="RefSeq" id="WP_194183700.1">
    <property type="nucleotide sequence ID" value="NZ_JADGIK010000009.1"/>
</dbReference>
<keyword evidence="4" id="KW-1185">Reference proteome</keyword>
<keyword evidence="1" id="KW-0732">Signal</keyword>
<feature type="domain" description="DUF306" evidence="2">
    <location>
        <begin position="35"/>
        <end position="135"/>
    </location>
</feature>
<evidence type="ECO:0000259" key="2">
    <source>
        <dbReference type="Pfam" id="PF03724"/>
    </source>
</evidence>
<dbReference type="PANTHER" id="PTHR35535">
    <property type="entry name" value="HEAT SHOCK PROTEIN HSLJ"/>
    <property type="match status" value="1"/>
</dbReference>
<protein>
    <submittedName>
        <fullName evidence="3">META domain-containing protein</fullName>
    </submittedName>
</protein>
<dbReference type="Proteomes" id="UP000608754">
    <property type="component" value="Unassembled WGS sequence"/>
</dbReference>
<gene>
    <name evidence="3" type="ORF">IM532_12010</name>
</gene>
<name>A0A8J7FSN9_9FLAO</name>
<reference evidence="3" key="1">
    <citation type="submission" date="2020-10" db="EMBL/GenBank/DDBJ databases">
        <authorList>
            <person name="Lu T."/>
            <person name="Wang Q."/>
            <person name="Han X."/>
        </authorList>
    </citation>
    <scope>NUCLEOTIDE SEQUENCE</scope>
    <source>
        <strain evidence="3">WQ 117</strain>
    </source>
</reference>
<dbReference type="EMBL" id="JADGIK010000009">
    <property type="protein sequence ID" value="MBF0598153.1"/>
    <property type="molecule type" value="Genomic_DNA"/>
</dbReference>
<comment type="caution">
    <text evidence="3">The sequence shown here is derived from an EMBL/GenBank/DDBJ whole genome shotgun (WGS) entry which is preliminary data.</text>
</comment>
<evidence type="ECO:0000313" key="4">
    <source>
        <dbReference type="Proteomes" id="UP000608754"/>
    </source>
</evidence>
<evidence type="ECO:0000256" key="1">
    <source>
        <dbReference type="SAM" id="SignalP"/>
    </source>
</evidence>
<dbReference type="PANTHER" id="PTHR35535:SF1">
    <property type="entry name" value="HEAT SHOCK PROTEIN HSLJ"/>
    <property type="match status" value="1"/>
</dbReference>
<proteinExistence type="predicted"/>
<dbReference type="InterPro" id="IPR038670">
    <property type="entry name" value="HslJ-like_sf"/>
</dbReference>
<dbReference type="Pfam" id="PF03724">
    <property type="entry name" value="META"/>
    <property type="match status" value="1"/>
</dbReference>
<feature type="signal peptide" evidence="1">
    <location>
        <begin position="1"/>
        <end position="23"/>
    </location>
</feature>